<gene>
    <name evidence="3" type="ORF">CF165_47135</name>
</gene>
<protein>
    <submittedName>
        <fullName evidence="3">Uncharacterized protein</fullName>
    </submittedName>
</protein>
<dbReference type="EMBL" id="NMUL01000080">
    <property type="protein sequence ID" value="OXM59524.1"/>
    <property type="molecule type" value="Genomic_DNA"/>
</dbReference>
<feature type="region of interest" description="Disordered" evidence="1">
    <location>
        <begin position="32"/>
        <end position="70"/>
    </location>
</feature>
<evidence type="ECO:0000256" key="1">
    <source>
        <dbReference type="SAM" id="MobiDB-lite"/>
    </source>
</evidence>
<sequence>MQNIQIVRAILAGTFIVAGIVAGAGAASAATTHHSTPAAASVSPDTREGSITDASPSGVPVLAPDGTRIW</sequence>
<comment type="caution">
    <text evidence="3">The sequence shown here is derived from an EMBL/GenBank/DDBJ whole genome shotgun (WGS) entry which is preliminary data.</text>
</comment>
<dbReference type="RefSeq" id="WP_093954128.1">
    <property type="nucleotide sequence ID" value="NZ_NMUL01000080.1"/>
</dbReference>
<feature type="signal peptide" evidence="2">
    <location>
        <begin position="1"/>
        <end position="29"/>
    </location>
</feature>
<accession>A0A229SLA8</accession>
<proteinExistence type="predicted"/>
<evidence type="ECO:0000256" key="2">
    <source>
        <dbReference type="SAM" id="SignalP"/>
    </source>
</evidence>
<organism evidence="3 4">
    <name type="scientific">Amycolatopsis vastitatis</name>
    <dbReference type="NCBI Taxonomy" id="1905142"/>
    <lineage>
        <taxon>Bacteria</taxon>
        <taxon>Bacillati</taxon>
        <taxon>Actinomycetota</taxon>
        <taxon>Actinomycetes</taxon>
        <taxon>Pseudonocardiales</taxon>
        <taxon>Pseudonocardiaceae</taxon>
        <taxon>Amycolatopsis</taxon>
    </lineage>
</organism>
<feature type="compositionally biased region" description="Low complexity" evidence="1">
    <location>
        <begin position="32"/>
        <end position="44"/>
    </location>
</feature>
<evidence type="ECO:0000313" key="4">
    <source>
        <dbReference type="Proteomes" id="UP000215199"/>
    </source>
</evidence>
<keyword evidence="4" id="KW-1185">Reference proteome</keyword>
<keyword evidence="2" id="KW-0732">Signal</keyword>
<feature type="chain" id="PRO_5012466460" evidence="2">
    <location>
        <begin position="30"/>
        <end position="70"/>
    </location>
</feature>
<name>A0A229SLA8_9PSEU</name>
<dbReference type="AlphaFoldDB" id="A0A229SLA8"/>
<evidence type="ECO:0000313" key="3">
    <source>
        <dbReference type="EMBL" id="OXM59524.1"/>
    </source>
</evidence>
<dbReference type="Proteomes" id="UP000215199">
    <property type="component" value="Unassembled WGS sequence"/>
</dbReference>
<reference evidence="4" key="1">
    <citation type="submission" date="2017-07" db="EMBL/GenBank/DDBJ databases">
        <title>Comparative genome mining reveals phylogenetic distribution patterns of secondary metabolites in Amycolatopsis.</title>
        <authorList>
            <person name="Adamek M."/>
            <person name="Alanjary M."/>
            <person name="Sales-Ortells H."/>
            <person name="Goodfellow M."/>
            <person name="Bull A.T."/>
            <person name="Kalinowski J."/>
            <person name="Ziemert N."/>
        </authorList>
    </citation>
    <scope>NUCLEOTIDE SEQUENCE [LARGE SCALE GENOMIC DNA]</scope>
    <source>
        <strain evidence="4">H5</strain>
    </source>
</reference>